<evidence type="ECO:0000259" key="9">
    <source>
        <dbReference type="Pfam" id="PF12704"/>
    </source>
</evidence>
<comment type="subcellular location">
    <subcellularLocation>
        <location evidence="1">Cell membrane</location>
        <topology evidence="1">Multi-pass membrane protein</topology>
    </subcellularLocation>
</comment>
<evidence type="ECO:0000256" key="1">
    <source>
        <dbReference type="ARBA" id="ARBA00004651"/>
    </source>
</evidence>
<comment type="caution">
    <text evidence="10">The sequence shown here is derived from an EMBL/GenBank/DDBJ whole genome shotgun (WGS) entry which is preliminary data.</text>
</comment>
<evidence type="ECO:0000256" key="7">
    <source>
        <dbReference type="SAM" id="Phobius"/>
    </source>
</evidence>
<comment type="similarity">
    <text evidence="6">Belongs to the ABC-4 integral membrane protein family.</text>
</comment>
<evidence type="ECO:0000313" key="11">
    <source>
        <dbReference type="Proteomes" id="UP000663992"/>
    </source>
</evidence>
<feature type="transmembrane region" description="Helical" evidence="7">
    <location>
        <begin position="323"/>
        <end position="346"/>
    </location>
</feature>
<gene>
    <name evidence="10" type="ORF">J0A65_06090</name>
</gene>
<feature type="domain" description="ABC3 transporter permease C-terminal" evidence="8">
    <location>
        <begin position="282"/>
        <end position="391"/>
    </location>
</feature>
<feature type="domain" description="MacB-like periplasmic core" evidence="9">
    <location>
        <begin position="55"/>
        <end position="245"/>
    </location>
</feature>
<dbReference type="InterPro" id="IPR003838">
    <property type="entry name" value="ABC3_permease_C"/>
</dbReference>
<accession>A0ABS3CQR8</accession>
<keyword evidence="11" id="KW-1185">Reference proteome</keyword>
<evidence type="ECO:0000256" key="4">
    <source>
        <dbReference type="ARBA" id="ARBA00022989"/>
    </source>
</evidence>
<keyword evidence="3 7" id="KW-0812">Transmembrane</keyword>
<dbReference type="RefSeq" id="WP_206593253.1">
    <property type="nucleotide sequence ID" value="NZ_JAFKCS010000004.1"/>
</dbReference>
<dbReference type="PANTHER" id="PTHR30572">
    <property type="entry name" value="MEMBRANE COMPONENT OF TRANSPORTER-RELATED"/>
    <property type="match status" value="1"/>
</dbReference>
<protein>
    <submittedName>
        <fullName evidence="10">ABC transporter permease</fullName>
    </submittedName>
</protein>
<evidence type="ECO:0000256" key="2">
    <source>
        <dbReference type="ARBA" id="ARBA00022475"/>
    </source>
</evidence>
<keyword evidence="2" id="KW-1003">Cell membrane</keyword>
<evidence type="ECO:0000256" key="6">
    <source>
        <dbReference type="ARBA" id="ARBA00038076"/>
    </source>
</evidence>
<keyword evidence="4 7" id="KW-1133">Transmembrane helix</keyword>
<proteinExistence type="inferred from homology"/>
<organism evidence="10 11">
    <name type="scientific">Bowmanella yangjiangensis</name>
    <dbReference type="NCBI Taxonomy" id="2811230"/>
    <lineage>
        <taxon>Bacteria</taxon>
        <taxon>Pseudomonadati</taxon>
        <taxon>Pseudomonadota</taxon>
        <taxon>Gammaproteobacteria</taxon>
        <taxon>Alteromonadales</taxon>
        <taxon>Alteromonadaceae</taxon>
        <taxon>Bowmanella</taxon>
    </lineage>
</organism>
<dbReference type="Proteomes" id="UP000663992">
    <property type="component" value="Unassembled WGS sequence"/>
</dbReference>
<feature type="transmembrane region" description="Helical" evidence="7">
    <location>
        <begin position="279"/>
        <end position="303"/>
    </location>
</feature>
<dbReference type="InterPro" id="IPR050250">
    <property type="entry name" value="Macrolide_Exporter_MacB"/>
</dbReference>
<feature type="transmembrane region" description="Helical" evidence="7">
    <location>
        <begin position="366"/>
        <end position="386"/>
    </location>
</feature>
<sequence length="401" mass="44187">MSELKPIFNALWRSKTGALLLIVQIAVTLAIVSNAAFIIHDRVSFLNQDTGLKAEDLFRFNLYTFGKNVDIAKQQEIDETLLRAIPGVADAVVINQVPLSGSGDSTNFHLKPTPQQSRGARAAFFMADENLLNTLDVKLEDGRNFEAADVVYSQGFDKTANVLLATRSYVNELFPDGDGLGQTIYLGDNPFKIIGIIAPMKGPWLDDEQADNVALIPQVMAAPFKRVLIRTEPGRRGEVMQQVEKVLLASESERVVSRITGVDKLLLEQTSQDRLMKNMLLVLITVLLLVTALGICGLALFNVGRRTRQIGTRRALGAKKSDIVRYFLLENTLVSLIGIVLGVGLALAMSDVLMRHYSLPRLDNWFILYSLAGIYVMGVLAVYWPAQRATLISPSIATRSV</sequence>
<reference evidence="10 11" key="1">
    <citation type="submission" date="2021-03" db="EMBL/GenBank/DDBJ databases">
        <title>novel species isolated from a fishpond in China.</title>
        <authorList>
            <person name="Lu H."/>
            <person name="Cai Z."/>
        </authorList>
    </citation>
    <scope>NUCLEOTIDE SEQUENCE [LARGE SCALE GENOMIC DNA]</scope>
    <source>
        <strain evidence="10 11">Y57</strain>
    </source>
</reference>
<dbReference type="EMBL" id="JAFKCS010000004">
    <property type="protein sequence ID" value="MBN7819426.1"/>
    <property type="molecule type" value="Genomic_DNA"/>
</dbReference>
<name>A0ABS3CQR8_9ALTE</name>
<evidence type="ECO:0000259" key="8">
    <source>
        <dbReference type="Pfam" id="PF02687"/>
    </source>
</evidence>
<evidence type="ECO:0000256" key="5">
    <source>
        <dbReference type="ARBA" id="ARBA00023136"/>
    </source>
</evidence>
<evidence type="ECO:0000313" key="10">
    <source>
        <dbReference type="EMBL" id="MBN7819426.1"/>
    </source>
</evidence>
<keyword evidence="5 7" id="KW-0472">Membrane</keyword>
<dbReference type="PANTHER" id="PTHR30572:SF4">
    <property type="entry name" value="ABC TRANSPORTER PERMEASE YTRF"/>
    <property type="match status" value="1"/>
</dbReference>
<dbReference type="Pfam" id="PF02687">
    <property type="entry name" value="FtsX"/>
    <property type="match status" value="1"/>
</dbReference>
<dbReference type="InterPro" id="IPR025857">
    <property type="entry name" value="MacB_PCD"/>
</dbReference>
<dbReference type="Pfam" id="PF12704">
    <property type="entry name" value="MacB_PCD"/>
    <property type="match status" value="1"/>
</dbReference>
<evidence type="ECO:0000256" key="3">
    <source>
        <dbReference type="ARBA" id="ARBA00022692"/>
    </source>
</evidence>